<protein>
    <submittedName>
        <fullName evidence="1">Putative ovule protein</fullName>
    </submittedName>
</protein>
<dbReference type="AlphaFoldDB" id="A0A0V0H1A2"/>
<accession>A0A0V0H1A2</accession>
<dbReference type="EMBL" id="GEDG01027966">
    <property type="protein sequence ID" value="JAP13488.1"/>
    <property type="molecule type" value="Transcribed_RNA"/>
</dbReference>
<proteinExistence type="predicted"/>
<organism evidence="1">
    <name type="scientific">Solanum chacoense</name>
    <name type="common">Chaco potato</name>
    <dbReference type="NCBI Taxonomy" id="4108"/>
    <lineage>
        <taxon>Eukaryota</taxon>
        <taxon>Viridiplantae</taxon>
        <taxon>Streptophyta</taxon>
        <taxon>Embryophyta</taxon>
        <taxon>Tracheophyta</taxon>
        <taxon>Spermatophyta</taxon>
        <taxon>Magnoliopsida</taxon>
        <taxon>eudicotyledons</taxon>
        <taxon>Gunneridae</taxon>
        <taxon>Pentapetalae</taxon>
        <taxon>asterids</taxon>
        <taxon>lamiids</taxon>
        <taxon>Solanales</taxon>
        <taxon>Solanaceae</taxon>
        <taxon>Solanoideae</taxon>
        <taxon>Solaneae</taxon>
        <taxon>Solanum</taxon>
    </lineage>
</organism>
<reference evidence="1" key="1">
    <citation type="submission" date="2015-12" db="EMBL/GenBank/DDBJ databases">
        <title>Gene expression during late stages of embryo sac development: a critical building block for successful pollen-pistil interactions.</title>
        <authorList>
            <person name="Liu Y."/>
            <person name="Joly V."/>
            <person name="Sabar M."/>
            <person name="Matton D.P."/>
        </authorList>
    </citation>
    <scope>NUCLEOTIDE SEQUENCE</scope>
</reference>
<sequence>MIKFCFFTNDVVYQKYTFMSRDDKFLKFLRAFQGNHSGLGLIGKNMNSAHCLTPEVKYMNLVCQSRITYGH</sequence>
<evidence type="ECO:0000313" key="1">
    <source>
        <dbReference type="EMBL" id="JAP13488.1"/>
    </source>
</evidence>
<name>A0A0V0H1A2_SOLCH</name>